<dbReference type="AlphaFoldDB" id="A0A342I4E2"/>
<keyword evidence="1" id="KW-0812">Transmembrane</keyword>
<keyword evidence="2" id="KW-0496">Mitochondrion</keyword>
<name>A0A342I4E2_9HYME</name>
<proteinExistence type="predicted"/>
<feature type="transmembrane region" description="Helical" evidence="1">
    <location>
        <begin position="6"/>
        <end position="25"/>
    </location>
</feature>
<gene>
    <name evidence="2" type="primary">ATP8</name>
</gene>
<dbReference type="EMBL" id="KR270642">
    <property type="protein sequence ID" value="ALJ93730.1"/>
    <property type="molecule type" value="Genomic_DNA"/>
</dbReference>
<accession>A0A342I4E2</accession>
<geneLocation type="mitochondrion" evidence="2"/>
<keyword evidence="1" id="KW-0472">Membrane</keyword>
<sequence length="39" mass="4916">MPQMKPMIWLMLLLLFLMIFMMLMIKIQFFYKKSIKNFL</sequence>
<organism evidence="2">
    <name type="scientific">Foenatopus ruficollis</name>
    <dbReference type="NCBI Taxonomy" id="1738635"/>
    <lineage>
        <taxon>Eukaryota</taxon>
        <taxon>Metazoa</taxon>
        <taxon>Ecdysozoa</taxon>
        <taxon>Arthropoda</taxon>
        <taxon>Hexapoda</taxon>
        <taxon>Insecta</taxon>
        <taxon>Pterygota</taxon>
        <taxon>Neoptera</taxon>
        <taxon>Endopterygota</taxon>
        <taxon>Hymenoptera</taxon>
        <taxon>Apocrita</taxon>
        <taxon>Stephanoidea</taxon>
        <taxon>Stephanidae</taxon>
        <taxon>Stephaninae</taxon>
        <taxon>Foenatopus</taxon>
    </lineage>
</organism>
<evidence type="ECO:0000256" key="1">
    <source>
        <dbReference type="SAM" id="Phobius"/>
    </source>
</evidence>
<protein>
    <submittedName>
        <fullName evidence="2">ATP synthase FO subunit 8</fullName>
    </submittedName>
</protein>
<reference evidence="2" key="1">
    <citation type="submission" date="2015-04" db="EMBL/GenBank/DDBJ databases">
        <title>The complete mitochondrial genome of Foenatopus ruficollis.</title>
        <authorList>
            <person name="Wei S.J."/>
            <person name="Wu Q.L."/>
        </authorList>
    </citation>
    <scope>NUCLEOTIDE SEQUENCE</scope>
</reference>
<keyword evidence="1" id="KW-1133">Transmembrane helix</keyword>
<evidence type="ECO:0000313" key="2">
    <source>
        <dbReference type="EMBL" id="ALJ93730.1"/>
    </source>
</evidence>